<dbReference type="RefSeq" id="WP_132145696.1">
    <property type="nucleotide sequence ID" value="NZ_SMCS01000006.1"/>
</dbReference>
<dbReference type="OrthoDB" id="6177861at2"/>
<protein>
    <submittedName>
        <fullName evidence="2">Isoquinoline 1-oxidoreductase beta subunit</fullName>
    </submittedName>
</protein>
<dbReference type="InterPro" id="IPR012368">
    <property type="entry name" value="OxRdtase_Mopterin-bd_su_IorB"/>
</dbReference>
<dbReference type="EMBL" id="SMCS01000006">
    <property type="protein sequence ID" value="TCV92900.1"/>
    <property type="molecule type" value="Genomic_DNA"/>
</dbReference>
<dbReference type="InterPro" id="IPR046867">
    <property type="entry name" value="AldOxase/xan_DH_MoCoBD2"/>
</dbReference>
<dbReference type="SUPFAM" id="SSF56003">
    <property type="entry name" value="Molybdenum cofactor-binding domain"/>
    <property type="match status" value="2"/>
</dbReference>
<gene>
    <name evidence="2" type="ORF">EC912_106239</name>
</gene>
<dbReference type="InterPro" id="IPR052516">
    <property type="entry name" value="N-heterocyclic_Hydroxylase"/>
</dbReference>
<proteinExistence type="predicted"/>
<dbReference type="InterPro" id="IPR008274">
    <property type="entry name" value="AldOxase/xan_DH_MoCoBD1"/>
</dbReference>
<dbReference type="PANTHER" id="PTHR47495:SF2">
    <property type="entry name" value="ALDEHYDE DEHYDROGENASE"/>
    <property type="match status" value="1"/>
</dbReference>
<keyword evidence="3" id="KW-1185">Reference proteome</keyword>
<accession>A0A4R3YKX0</accession>
<dbReference type="GO" id="GO:0016491">
    <property type="term" value="F:oxidoreductase activity"/>
    <property type="evidence" value="ECO:0007669"/>
    <property type="project" value="InterPro"/>
</dbReference>
<comment type="caution">
    <text evidence="2">The sequence shown here is derived from an EMBL/GenBank/DDBJ whole genome shotgun (WGS) entry which is preliminary data.</text>
</comment>
<dbReference type="PIRSF" id="PIRSF036389">
    <property type="entry name" value="IOR_B"/>
    <property type="match status" value="1"/>
</dbReference>
<dbReference type="Proteomes" id="UP000295645">
    <property type="component" value="Unassembled WGS sequence"/>
</dbReference>
<sequence length="762" mass="80838">MSIVDPTYRNERQNDIDLGRRKAIQVAGGGLAIAFLWMGGAGKVAAAINARRQPDDAAAAAADGNPPFAPNAFIRIDKDGSVRLVMPNVEMGQAIYTGACMMLAEELGVGLDQIKAEHAPPNEPLYGTPLLGGQITGGSTSTRGTWQTLREAGAVAREMLIAAAAAQWHVEPESCAVSRGVITHVPSGRTIGFGTVADAAGALPQPAQVKLKARKDFELIGKPLRRVDSPDKVTGATQFGLDVRVPGMKIAAVKACPTFGGKLGRVDDAKARAMPGVIDVIRIDNAVAVVGEHYWAAKQGLDALDIEWNPGANANLTTEKLVADLMDASLNGKAIVGRQDGEENVSGKAIDAVFLSPMLAHATMEPLNTTVHVTSGQCEIWVGTQVPVRAVEAAAKITGLPVEKVILHNHYIGGGFGRRLETDSVEQAVRLAKNVSYPLKVVWSREEDIRHDIVRPMYYDRISATLGTDGLPSSWRHRITSGTVLGRWAPGAMGKNGMDSDAIESAADLPYDLKNVHVEWVRHDMPDGLVVGWWRGVGPTHNLFIVESFVDELAHAAGKEPLEYRRAMLQKNPRVLALLNLAAEKIGWGSQPLPARVGRGIAVGSPFGSHVCAIAEVEVTAQGEVKLRRFVVAIDTGIAINPGSIEAQMQGGLLFGLSAALYSGITVKDGAIEQSNFHDYRNLRMNEVPLVEVHRIDNDETPGGIGEVGTAIAAPALANAIFAATGVRLHKLPVDRSLLIAGPDALKQTVASATVVAGGTQA</sequence>
<dbReference type="Pfam" id="PF20256">
    <property type="entry name" value="MoCoBD_2"/>
    <property type="match status" value="2"/>
</dbReference>
<evidence type="ECO:0000259" key="1">
    <source>
        <dbReference type="SMART" id="SM01008"/>
    </source>
</evidence>
<dbReference type="Gene3D" id="3.30.365.10">
    <property type="entry name" value="Aldehyde oxidase/xanthine dehydrogenase, molybdopterin binding domain"/>
    <property type="match status" value="4"/>
</dbReference>
<evidence type="ECO:0000313" key="2">
    <source>
        <dbReference type="EMBL" id="TCV92900.1"/>
    </source>
</evidence>
<dbReference type="InterPro" id="IPR000674">
    <property type="entry name" value="Ald_Oxase/Xan_DH_a/b"/>
</dbReference>
<organism evidence="2 3">
    <name type="scientific">Luteibacter rhizovicinus</name>
    <dbReference type="NCBI Taxonomy" id="242606"/>
    <lineage>
        <taxon>Bacteria</taxon>
        <taxon>Pseudomonadati</taxon>
        <taxon>Pseudomonadota</taxon>
        <taxon>Gammaproteobacteria</taxon>
        <taxon>Lysobacterales</taxon>
        <taxon>Rhodanobacteraceae</taxon>
        <taxon>Luteibacter</taxon>
    </lineage>
</organism>
<dbReference type="AlphaFoldDB" id="A0A4R3YKX0"/>
<dbReference type="InterPro" id="IPR037165">
    <property type="entry name" value="AldOxase/xan_DH_Mopterin-bd_sf"/>
</dbReference>
<reference evidence="2 3" key="1">
    <citation type="submission" date="2019-03" db="EMBL/GenBank/DDBJ databases">
        <title>Above-ground endophytic microbial communities from plants in different locations in the United States.</title>
        <authorList>
            <person name="Frank C."/>
        </authorList>
    </citation>
    <scope>NUCLEOTIDE SEQUENCE [LARGE SCALE GENOMIC DNA]</scope>
    <source>
        <strain evidence="2 3">LP_13_YM</strain>
    </source>
</reference>
<evidence type="ECO:0000313" key="3">
    <source>
        <dbReference type="Proteomes" id="UP000295645"/>
    </source>
</evidence>
<feature type="domain" description="Aldehyde oxidase/xanthine dehydrogenase a/b hammerhead" evidence="1">
    <location>
        <begin position="234"/>
        <end position="312"/>
    </location>
</feature>
<name>A0A4R3YKX0_9GAMM</name>
<dbReference type="PANTHER" id="PTHR47495">
    <property type="entry name" value="ALDEHYDE DEHYDROGENASE"/>
    <property type="match status" value="1"/>
</dbReference>
<dbReference type="Gene3D" id="3.90.1170.50">
    <property type="entry name" value="Aldehyde oxidase/xanthine dehydrogenase, a/b hammerhead"/>
    <property type="match status" value="1"/>
</dbReference>
<dbReference type="SMART" id="SM01008">
    <property type="entry name" value="Ald_Xan_dh_C"/>
    <property type="match status" value="1"/>
</dbReference>
<dbReference type="Pfam" id="PF02738">
    <property type="entry name" value="MoCoBD_1"/>
    <property type="match status" value="1"/>
</dbReference>